<name>A0A9W9NT21_9EURO</name>
<reference evidence="1" key="1">
    <citation type="submission" date="2022-11" db="EMBL/GenBank/DDBJ databases">
        <authorList>
            <person name="Petersen C."/>
        </authorList>
    </citation>
    <scope>NUCLEOTIDE SEQUENCE</scope>
    <source>
        <strain evidence="1">IBT 19713</strain>
    </source>
</reference>
<dbReference type="GeneID" id="83203404"/>
<evidence type="ECO:0000313" key="2">
    <source>
        <dbReference type="Proteomes" id="UP001150941"/>
    </source>
</evidence>
<keyword evidence="2" id="KW-1185">Reference proteome</keyword>
<evidence type="ECO:0000313" key="1">
    <source>
        <dbReference type="EMBL" id="KAJ5225580.1"/>
    </source>
</evidence>
<sequence>MSWQFKLASTLRASPKTRVTQPQRVFPILLCPGKSAGFSACLAFHFDQQLVCDWPVTGRSCRPFLSVPAKIFTPAVFPLKPSPVANLISLTLQGFIQRPK</sequence>
<accession>A0A9W9NT21</accession>
<dbReference type="Proteomes" id="UP001150941">
    <property type="component" value="Unassembled WGS sequence"/>
</dbReference>
<dbReference type="RefSeq" id="XP_058328991.1">
    <property type="nucleotide sequence ID" value="XM_058476101.1"/>
</dbReference>
<comment type="caution">
    <text evidence="1">The sequence shown here is derived from an EMBL/GenBank/DDBJ whole genome shotgun (WGS) entry which is preliminary data.</text>
</comment>
<gene>
    <name evidence="1" type="ORF">N7468_006805</name>
</gene>
<reference evidence="1" key="2">
    <citation type="journal article" date="2023" name="IMA Fungus">
        <title>Comparative genomic study of the Penicillium genus elucidates a diverse pangenome and 15 lateral gene transfer events.</title>
        <authorList>
            <person name="Petersen C."/>
            <person name="Sorensen T."/>
            <person name="Nielsen M.R."/>
            <person name="Sondergaard T.E."/>
            <person name="Sorensen J.L."/>
            <person name="Fitzpatrick D.A."/>
            <person name="Frisvad J.C."/>
            <person name="Nielsen K.L."/>
        </authorList>
    </citation>
    <scope>NUCLEOTIDE SEQUENCE</scope>
    <source>
        <strain evidence="1">IBT 19713</strain>
    </source>
</reference>
<dbReference type="EMBL" id="JAPQKS010000005">
    <property type="protein sequence ID" value="KAJ5225580.1"/>
    <property type="molecule type" value="Genomic_DNA"/>
</dbReference>
<proteinExistence type="predicted"/>
<dbReference type="AlphaFoldDB" id="A0A9W9NT21"/>
<organism evidence="1 2">
    <name type="scientific">Penicillium chermesinum</name>
    <dbReference type="NCBI Taxonomy" id="63820"/>
    <lineage>
        <taxon>Eukaryota</taxon>
        <taxon>Fungi</taxon>
        <taxon>Dikarya</taxon>
        <taxon>Ascomycota</taxon>
        <taxon>Pezizomycotina</taxon>
        <taxon>Eurotiomycetes</taxon>
        <taxon>Eurotiomycetidae</taxon>
        <taxon>Eurotiales</taxon>
        <taxon>Aspergillaceae</taxon>
        <taxon>Penicillium</taxon>
    </lineage>
</organism>
<protein>
    <submittedName>
        <fullName evidence="1">Uncharacterized protein</fullName>
    </submittedName>
</protein>